<dbReference type="AlphaFoldDB" id="A0AA39X7E1"/>
<keyword evidence="2" id="KW-1185">Reference proteome</keyword>
<name>A0AA39X7E1_9PEZI</name>
<protein>
    <submittedName>
        <fullName evidence="1">Uncharacterized protein</fullName>
    </submittedName>
</protein>
<gene>
    <name evidence="1" type="ORF">B0T17DRAFT_162768</name>
</gene>
<sequence length="264" mass="29235">MSRPKIPLVHQALSPVFSSASVHPGPVRLCLLPHALPLLDMRVERCDLLVGSGWSAYLRGKRETQPQAHRRLNRRPIARCPTRFLPILLQAYTRRWLKEVSDAGLLNGPGPKGEPIVVHSINLALDSAPHTHPFEVIFPGTPAVQVASVVFDEARTALLPVKPVQFRICEDTLAVRSRDVSDTFLGPHQIARLPATLVKMALGPSEGALVLDEPARPGFAAGLERNSCSLEWQPPFLEDRGVGHREANAGLGRRDRKWWLWASR</sequence>
<dbReference type="Proteomes" id="UP001174934">
    <property type="component" value="Unassembled WGS sequence"/>
</dbReference>
<proteinExistence type="predicted"/>
<organism evidence="1 2">
    <name type="scientific">Bombardia bombarda</name>
    <dbReference type="NCBI Taxonomy" id="252184"/>
    <lineage>
        <taxon>Eukaryota</taxon>
        <taxon>Fungi</taxon>
        <taxon>Dikarya</taxon>
        <taxon>Ascomycota</taxon>
        <taxon>Pezizomycotina</taxon>
        <taxon>Sordariomycetes</taxon>
        <taxon>Sordariomycetidae</taxon>
        <taxon>Sordariales</taxon>
        <taxon>Lasiosphaeriaceae</taxon>
        <taxon>Bombardia</taxon>
    </lineage>
</organism>
<reference evidence="1" key="1">
    <citation type="submission" date="2023-06" db="EMBL/GenBank/DDBJ databases">
        <title>Genome-scale phylogeny and comparative genomics of the fungal order Sordariales.</title>
        <authorList>
            <consortium name="Lawrence Berkeley National Laboratory"/>
            <person name="Hensen N."/>
            <person name="Bonometti L."/>
            <person name="Westerberg I."/>
            <person name="Brannstrom I.O."/>
            <person name="Guillou S."/>
            <person name="Cros-Aarteil S."/>
            <person name="Calhoun S."/>
            <person name="Haridas S."/>
            <person name="Kuo A."/>
            <person name="Mondo S."/>
            <person name="Pangilinan J."/>
            <person name="Riley R."/>
            <person name="LaButti K."/>
            <person name="Andreopoulos B."/>
            <person name="Lipzen A."/>
            <person name="Chen C."/>
            <person name="Yanf M."/>
            <person name="Daum C."/>
            <person name="Ng V."/>
            <person name="Clum A."/>
            <person name="Steindorff A."/>
            <person name="Ohm R."/>
            <person name="Martin F."/>
            <person name="Silar P."/>
            <person name="Natvig D."/>
            <person name="Lalanne C."/>
            <person name="Gautier V."/>
            <person name="Ament-velasquez S.L."/>
            <person name="Kruys A."/>
            <person name="Hutchinson M.I."/>
            <person name="Powell A.J."/>
            <person name="Barry K."/>
            <person name="Miller A.N."/>
            <person name="Grigoriev I.V."/>
            <person name="Debuchy R."/>
            <person name="Gladieux P."/>
            <person name="Thoren M.H."/>
            <person name="Johannesson H."/>
        </authorList>
    </citation>
    <scope>NUCLEOTIDE SEQUENCE</scope>
    <source>
        <strain evidence="1">SMH3391-2</strain>
    </source>
</reference>
<evidence type="ECO:0000313" key="2">
    <source>
        <dbReference type="Proteomes" id="UP001174934"/>
    </source>
</evidence>
<accession>A0AA39X7E1</accession>
<evidence type="ECO:0000313" key="1">
    <source>
        <dbReference type="EMBL" id="KAK0628689.1"/>
    </source>
</evidence>
<dbReference type="EMBL" id="JAULSR010000002">
    <property type="protein sequence ID" value="KAK0628689.1"/>
    <property type="molecule type" value="Genomic_DNA"/>
</dbReference>
<comment type="caution">
    <text evidence="1">The sequence shown here is derived from an EMBL/GenBank/DDBJ whole genome shotgun (WGS) entry which is preliminary data.</text>
</comment>